<dbReference type="EMBL" id="BAAAPM010000003">
    <property type="protein sequence ID" value="GAA1719432.1"/>
    <property type="molecule type" value="Genomic_DNA"/>
</dbReference>
<feature type="domain" description="ABC transporter" evidence="11">
    <location>
        <begin position="6"/>
        <end position="236"/>
    </location>
</feature>
<dbReference type="PROSITE" id="PS50893">
    <property type="entry name" value="ABC_TRANSPORTER_2"/>
    <property type="match status" value="1"/>
</dbReference>
<accession>A0ABP4VC72</accession>
<evidence type="ECO:0000256" key="9">
    <source>
        <dbReference type="ARBA" id="ARBA00049985"/>
    </source>
</evidence>
<sequence length="336" mass="35385">MNDPMIAVQGLRKSYGRTAVLRGVDLTVRRGEIFALLGPNGAGKTTTVNILTTLVRPDGGTATIAGADVVRHPADVRRSIALTGQYASVDEFQTGEENLVMMADLAHLPKRTVRRRAHQLLERFDLTDAARRRVGTYSGGMRRRLDLAISLVADPQVLVLDEPTTGLDPASRSQLWEVVRGLAADGTTILLTTQYLEEADRLADTIAVLADGRIAARGTAAELKALVAGDQVRVAFDDAASLTAARGLAVAGLDAAETDDKALALTFPSAEPVRTIRQVLEQAESRGVAVAAVSVVKPTLDDVFLALTGAHAAPGATGGSAPTGTTDRPTPEEALR</sequence>
<gene>
    <name evidence="12" type="ORF">GCM10009809_14050</name>
</gene>
<feature type="compositionally biased region" description="Low complexity" evidence="10">
    <location>
        <begin position="314"/>
        <end position="326"/>
    </location>
</feature>
<dbReference type="Pfam" id="PF00005">
    <property type="entry name" value="ABC_tran"/>
    <property type="match status" value="1"/>
</dbReference>
<evidence type="ECO:0000256" key="2">
    <source>
        <dbReference type="ARBA" id="ARBA00022448"/>
    </source>
</evidence>
<keyword evidence="13" id="KW-1185">Reference proteome</keyword>
<comment type="caution">
    <text evidence="12">The sequence shown here is derived from an EMBL/GenBank/DDBJ whole genome shotgun (WGS) entry which is preliminary data.</text>
</comment>
<keyword evidence="4" id="KW-0547">Nucleotide-binding</keyword>
<comment type="similarity">
    <text evidence="9">Belongs to the ABC transporter superfamily. Drug exporter-1 (DrugE1) (TC 3.A.1.105) family.</text>
</comment>
<evidence type="ECO:0000256" key="4">
    <source>
        <dbReference type="ARBA" id="ARBA00022741"/>
    </source>
</evidence>
<evidence type="ECO:0000256" key="7">
    <source>
        <dbReference type="ARBA" id="ARBA00023136"/>
    </source>
</evidence>
<keyword evidence="8" id="KW-0046">Antibiotic resistance</keyword>
<name>A0ABP4VC72_9MICO</name>
<evidence type="ECO:0000256" key="6">
    <source>
        <dbReference type="ARBA" id="ARBA00022967"/>
    </source>
</evidence>
<dbReference type="InterPro" id="IPR017871">
    <property type="entry name" value="ABC_transporter-like_CS"/>
</dbReference>
<keyword evidence="2" id="KW-0813">Transport</keyword>
<dbReference type="InterPro" id="IPR005894">
    <property type="entry name" value="DrrA"/>
</dbReference>
<proteinExistence type="inferred from homology"/>
<dbReference type="Proteomes" id="UP001501138">
    <property type="component" value="Unassembled WGS sequence"/>
</dbReference>
<dbReference type="InterPro" id="IPR050763">
    <property type="entry name" value="ABC_transporter_ATP-binding"/>
</dbReference>
<dbReference type="Gene3D" id="3.40.50.300">
    <property type="entry name" value="P-loop containing nucleotide triphosphate hydrolases"/>
    <property type="match status" value="1"/>
</dbReference>
<evidence type="ECO:0000313" key="12">
    <source>
        <dbReference type="EMBL" id="GAA1719432.1"/>
    </source>
</evidence>
<evidence type="ECO:0000313" key="13">
    <source>
        <dbReference type="Proteomes" id="UP001501138"/>
    </source>
</evidence>
<evidence type="ECO:0000259" key="11">
    <source>
        <dbReference type="PROSITE" id="PS50893"/>
    </source>
</evidence>
<dbReference type="RefSeq" id="WP_344247016.1">
    <property type="nucleotide sequence ID" value="NZ_BAAAPM010000003.1"/>
</dbReference>
<organism evidence="12 13">
    <name type="scientific">Isoptericola hypogeus</name>
    <dbReference type="NCBI Taxonomy" id="300179"/>
    <lineage>
        <taxon>Bacteria</taxon>
        <taxon>Bacillati</taxon>
        <taxon>Actinomycetota</taxon>
        <taxon>Actinomycetes</taxon>
        <taxon>Micrococcales</taxon>
        <taxon>Promicromonosporaceae</taxon>
        <taxon>Isoptericola</taxon>
    </lineage>
</organism>
<dbReference type="SUPFAM" id="SSF52540">
    <property type="entry name" value="P-loop containing nucleoside triphosphate hydrolases"/>
    <property type="match status" value="1"/>
</dbReference>
<dbReference type="PANTHER" id="PTHR42711">
    <property type="entry name" value="ABC TRANSPORTER ATP-BINDING PROTEIN"/>
    <property type="match status" value="1"/>
</dbReference>
<evidence type="ECO:0000256" key="10">
    <source>
        <dbReference type="SAM" id="MobiDB-lite"/>
    </source>
</evidence>
<dbReference type="GO" id="GO:0005524">
    <property type="term" value="F:ATP binding"/>
    <property type="evidence" value="ECO:0007669"/>
    <property type="project" value="UniProtKB-KW"/>
</dbReference>
<evidence type="ECO:0000256" key="8">
    <source>
        <dbReference type="ARBA" id="ARBA00023251"/>
    </source>
</evidence>
<reference evidence="13" key="1">
    <citation type="journal article" date="2019" name="Int. J. Syst. Evol. Microbiol.">
        <title>The Global Catalogue of Microorganisms (GCM) 10K type strain sequencing project: providing services to taxonomists for standard genome sequencing and annotation.</title>
        <authorList>
            <consortium name="The Broad Institute Genomics Platform"/>
            <consortium name="The Broad Institute Genome Sequencing Center for Infectious Disease"/>
            <person name="Wu L."/>
            <person name="Ma J."/>
        </authorList>
    </citation>
    <scope>NUCLEOTIDE SEQUENCE [LARGE SCALE GENOMIC DNA]</scope>
    <source>
        <strain evidence="13">JCM 15589</strain>
    </source>
</reference>
<dbReference type="Pfam" id="PF13732">
    <property type="entry name" value="DrrA1-3_C"/>
    <property type="match status" value="1"/>
</dbReference>
<keyword evidence="5 12" id="KW-0067">ATP-binding</keyword>
<dbReference type="SMART" id="SM00382">
    <property type="entry name" value="AAA"/>
    <property type="match status" value="1"/>
</dbReference>
<evidence type="ECO:0000256" key="1">
    <source>
        <dbReference type="ARBA" id="ARBA00004413"/>
    </source>
</evidence>
<dbReference type="InterPro" id="IPR027417">
    <property type="entry name" value="P-loop_NTPase"/>
</dbReference>
<dbReference type="InterPro" id="IPR003439">
    <property type="entry name" value="ABC_transporter-like_ATP-bd"/>
</dbReference>
<feature type="region of interest" description="Disordered" evidence="10">
    <location>
        <begin position="314"/>
        <end position="336"/>
    </location>
</feature>
<dbReference type="NCBIfam" id="TIGR01188">
    <property type="entry name" value="drrA"/>
    <property type="match status" value="1"/>
</dbReference>
<dbReference type="InterPro" id="IPR003593">
    <property type="entry name" value="AAA+_ATPase"/>
</dbReference>
<evidence type="ECO:0000256" key="3">
    <source>
        <dbReference type="ARBA" id="ARBA00022475"/>
    </source>
</evidence>
<dbReference type="PROSITE" id="PS00211">
    <property type="entry name" value="ABC_TRANSPORTER_1"/>
    <property type="match status" value="1"/>
</dbReference>
<evidence type="ECO:0000256" key="5">
    <source>
        <dbReference type="ARBA" id="ARBA00022840"/>
    </source>
</evidence>
<dbReference type="InterPro" id="IPR025302">
    <property type="entry name" value="DrrA1/2-like_C"/>
</dbReference>
<keyword evidence="3" id="KW-1003">Cell membrane</keyword>
<protein>
    <submittedName>
        <fullName evidence="12">Daunorubicin resistance protein DrrA family ABC transporter ATP-binding protein</fullName>
    </submittedName>
</protein>
<comment type="subcellular location">
    <subcellularLocation>
        <location evidence="1">Cell membrane</location>
        <topology evidence="1">Peripheral membrane protein</topology>
        <orientation evidence="1">Cytoplasmic side</orientation>
    </subcellularLocation>
</comment>
<keyword evidence="7" id="KW-0472">Membrane</keyword>
<keyword evidence="6" id="KW-1278">Translocase</keyword>
<dbReference type="PANTHER" id="PTHR42711:SF19">
    <property type="entry name" value="DOXORUBICIN RESISTANCE ATP-BINDING PROTEIN DRRA"/>
    <property type="match status" value="1"/>
</dbReference>